<dbReference type="EC" id="3.1.6.1" evidence="3"/>
<feature type="signal peptide" evidence="1">
    <location>
        <begin position="1"/>
        <end position="29"/>
    </location>
</feature>
<dbReference type="AlphaFoldDB" id="A0A5C5Z0H4"/>
<gene>
    <name evidence="3" type="primary">atsA_51</name>
    <name evidence="3" type="ORF">CA13_22410</name>
</gene>
<name>A0A5C5Z0H4_9BACT</name>
<dbReference type="CDD" id="cd16145">
    <property type="entry name" value="ARS_like"/>
    <property type="match status" value="1"/>
</dbReference>
<dbReference type="InterPro" id="IPR052701">
    <property type="entry name" value="GAG_Ulvan_Degrading_Sulfatases"/>
</dbReference>
<dbReference type="Pfam" id="PF00884">
    <property type="entry name" value="Sulfatase"/>
    <property type="match status" value="1"/>
</dbReference>
<reference evidence="3 4" key="1">
    <citation type="submission" date="2019-02" db="EMBL/GenBank/DDBJ databases">
        <title>Deep-cultivation of Planctomycetes and their phenomic and genomic characterization uncovers novel biology.</title>
        <authorList>
            <person name="Wiegand S."/>
            <person name="Jogler M."/>
            <person name="Boedeker C."/>
            <person name="Pinto D."/>
            <person name="Vollmers J."/>
            <person name="Rivas-Marin E."/>
            <person name="Kohn T."/>
            <person name="Peeters S.H."/>
            <person name="Heuer A."/>
            <person name="Rast P."/>
            <person name="Oberbeckmann S."/>
            <person name="Bunk B."/>
            <person name="Jeske O."/>
            <person name="Meyerdierks A."/>
            <person name="Storesund J.E."/>
            <person name="Kallscheuer N."/>
            <person name="Luecker S."/>
            <person name="Lage O.M."/>
            <person name="Pohl T."/>
            <person name="Merkel B.J."/>
            <person name="Hornburger P."/>
            <person name="Mueller R.-W."/>
            <person name="Bruemmer F."/>
            <person name="Labrenz M."/>
            <person name="Spormann A.M."/>
            <person name="Op Den Camp H."/>
            <person name="Overmann J."/>
            <person name="Amann R."/>
            <person name="Jetten M.S.M."/>
            <person name="Mascher T."/>
            <person name="Medema M.H."/>
            <person name="Devos D.P."/>
            <person name="Kaster A.-K."/>
            <person name="Ovreas L."/>
            <person name="Rohde M."/>
            <person name="Galperin M.Y."/>
            <person name="Jogler C."/>
        </authorList>
    </citation>
    <scope>NUCLEOTIDE SEQUENCE [LARGE SCALE GENOMIC DNA]</scope>
    <source>
        <strain evidence="3 4">CA13</strain>
    </source>
</reference>
<dbReference type="RefSeq" id="WP_146396039.1">
    <property type="nucleotide sequence ID" value="NZ_SJPJ01000001.1"/>
</dbReference>
<evidence type="ECO:0000313" key="4">
    <source>
        <dbReference type="Proteomes" id="UP000315010"/>
    </source>
</evidence>
<comment type="caution">
    <text evidence="3">The sequence shown here is derived from an EMBL/GenBank/DDBJ whole genome shotgun (WGS) entry which is preliminary data.</text>
</comment>
<dbReference type="Proteomes" id="UP000315010">
    <property type="component" value="Unassembled WGS sequence"/>
</dbReference>
<dbReference type="SUPFAM" id="SSF53649">
    <property type="entry name" value="Alkaline phosphatase-like"/>
    <property type="match status" value="1"/>
</dbReference>
<proteinExistence type="predicted"/>
<dbReference type="PANTHER" id="PTHR43751:SF3">
    <property type="entry name" value="SULFATASE N-TERMINAL DOMAIN-CONTAINING PROTEIN"/>
    <property type="match status" value="1"/>
</dbReference>
<feature type="domain" description="Sulfatase N-terminal" evidence="2">
    <location>
        <begin position="32"/>
        <end position="363"/>
    </location>
</feature>
<dbReference type="EMBL" id="SJPJ01000001">
    <property type="protein sequence ID" value="TWT80795.1"/>
    <property type="molecule type" value="Genomic_DNA"/>
</dbReference>
<dbReference type="Gene3D" id="3.30.1120.10">
    <property type="match status" value="1"/>
</dbReference>
<feature type="chain" id="PRO_5022730051" evidence="1">
    <location>
        <begin position="30"/>
        <end position="459"/>
    </location>
</feature>
<keyword evidence="1" id="KW-0732">Signal</keyword>
<keyword evidence="4" id="KW-1185">Reference proteome</keyword>
<dbReference type="Gene3D" id="3.40.720.10">
    <property type="entry name" value="Alkaline Phosphatase, subunit A"/>
    <property type="match status" value="1"/>
</dbReference>
<evidence type="ECO:0000313" key="3">
    <source>
        <dbReference type="EMBL" id="TWT80795.1"/>
    </source>
</evidence>
<dbReference type="PANTHER" id="PTHR43751">
    <property type="entry name" value="SULFATASE"/>
    <property type="match status" value="1"/>
</dbReference>
<dbReference type="InterPro" id="IPR000917">
    <property type="entry name" value="Sulfatase_N"/>
</dbReference>
<organism evidence="3 4">
    <name type="scientific">Novipirellula herctigrandis</name>
    <dbReference type="NCBI Taxonomy" id="2527986"/>
    <lineage>
        <taxon>Bacteria</taxon>
        <taxon>Pseudomonadati</taxon>
        <taxon>Planctomycetota</taxon>
        <taxon>Planctomycetia</taxon>
        <taxon>Pirellulales</taxon>
        <taxon>Pirellulaceae</taxon>
        <taxon>Novipirellula</taxon>
    </lineage>
</organism>
<evidence type="ECO:0000259" key="2">
    <source>
        <dbReference type="Pfam" id="PF00884"/>
    </source>
</evidence>
<evidence type="ECO:0000256" key="1">
    <source>
        <dbReference type="SAM" id="SignalP"/>
    </source>
</evidence>
<protein>
    <submittedName>
        <fullName evidence="3">Arylsulfatase</fullName>
        <ecNumber evidence="3">3.1.6.1</ecNumber>
    </submittedName>
</protein>
<dbReference type="InterPro" id="IPR017850">
    <property type="entry name" value="Alkaline_phosphatase_core_sf"/>
</dbReference>
<dbReference type="GO" id="GO:0004065">
    <property type="term" value="F:arylsulfatase activity"/>
    <property type="evidence" value="ECO:0007669"/>
    <property type="project" value="UniProtKB-EC"/>
</dbReference>
<sequence precursor="true">MKSTVPFSLHSRCVSFIFTCLTLVSFASAETPNIVYILADDLGYGDLSCYGQTKYETPNIDKLAERGMRFTQHYSGSTVCAPSRCSLMTGLHTGHTAVRGNAEYAPEGQMPMPADTYTIAKHLQTAGYQTGVFGKWGLGYPGSDSDPLKMGFDRFYGYNCQRLAHCYYPAWLWSDDQREFLWGNVSSFSKDYAPDFIHAQALDFIRSNKDQPFFCYYAAVQPHADMIAPEEYMNKFRGKFLPELNYPEDYYIGQPEGHAAFAAMVNVLDDYVGEVVAELESLGIADKTLVIFSSDNGPHLEGGHDPEYFNSNGQCRGYKRDLYEGGVRVPMIAAWPHRIQAGSVSDHISAFWDIMPTFADLVGKPLPSEGDGVSMLPTLLGSDNQQKHDFLYWEFPAKKGRVAVRKGNWKAVRYNTSSSRSLLELYDLSTDPGEEHNVADKHPELQTEIEALIQLQHAP</sequence>
<accession>A0A5C5Z0H4</accession>
<dbReference type="OrthoDB" id="9783154at2"/>
<keyword evidence="3" id="KW-0378">Hydrolase</keyword>